<accession>A0A5P1E4T4</accession>
<evidence type="ECO:0000313" key="2">
    <source>
        <dbReference type="Proteomes" id="UP000243459"/>
    </source>
</evidence>
<dbReference type="AlphaFoldDB" id="A0A5P1E4T4"/>
<reference evidence="2" key="1">
    <citation type="journal article" date="2017" name="Nat. Commun.">
        <title>The asparagus genome sheds light on the origin and evolution of a young Y chromosome.</title>
        <authorList>
            <person name="Harkess A."/>
            <person name="Zhou J."/>
            <person name="Xu C."/>
            <person name="Bowers J.E."/>
            <person name="Van der Hulst R."/>
            <person name="Ayyampalayam S."/>
            <person name="Mercati F."/>
            <person name="Riccardi P."/>
            <person name="McKain M.R."/>
            <person name="Kakrana A."/>
            <person name="Tang H."/>
            <person name="Ray J."/>
            <person name="Groenendijk J."/>
            <person name="Arikit S."/>
            <person name="Mathioni S.M."/>
            <person name="Nakano M."/>
            <person name="Shan H."/>
            <person name="Telgmann-Rauber A."/>
            <person name="Kanno A."/>
            <person name="Yue Z."/>
            <person name="Chen H."/>
            <person name="Li W."/>
            <person name="Chen Y."/>
            <person name="Xu X."/>
            <person name="Zhang Y."/>
            <person name="Luo S."/>
            <person name="Chen H."/>
            <person name="Gao J."/>
            <person name="Mao Z."/>
            <person name="Pires J.C."/>
            <person name="Luo M."/>
            <person name="Kudrna D."/>
            <person name="Wing R.A."/>
            <person name="Meyers B.C."/>
            <person name="Yi K."/>
            <person name="Kong H."/>
            <person name="Lavrijsen P."/>
            <person name="Sunseri F."/>
            <person name="Falavigna A."/>
            <person name="Ye Y."/>
            <person name="Leebens-Mack J.H."/>
            <person name="Chen G."/>
        </authorList>
    </citation>
    <scope>NUCLEOTIDE SEQUENCE [LARGE SCALE GENOMIC DNA]</scope>
    <source>
        <strain evidence="2">cv. DH0086</strain>
    </source>
</reference>
<proteinExistence type="predicted"/>
<evidence type="ECO:0000313" key="1">
    <source>
        <dbReference type="EMBL" id="ONK56477.1"/>
    </source>
</evidence>
<protein>
    <submittedName>
        <fullName evidence="1">Uncharacterized protein</fullName>
    </submittedName>
</protein>
<name>A0A5P1E4T4_ASPOF</name>
<dbReference type="Gramene" id="ONK56477">
    <property type="protein sequence ID" value="ONK56477"/>
    <property type="gene ID" value="A4U43_C10F9120"/>
</dbReference>
<organism evidence="1 2">
    <name type="scientific">Asparagus officinalis</name>
    <name type="common">Garden asparagus</name>
    <dbReference type="NCBI Taxonomy" id="4686"/>
    <lineage>
        <taxon>Eukaryota</taxon>
        <taxon>Viridiplantae</taxon>
        <taxon>Streptophyta</taxon>
        <taxon>Embryophyta</taxon>
        <taxon>Tracheophyta</taxon>
        <taxon>Spermatophyta</taxon>
        <taxon>Magnoliopsida</taxon>
        <taxon>Liliopsida</taxon>
        <taxon>Asparagales</taxon>
        <taxon>Asparagaceae</taxon>
        <taxon>Asparagoideae</taxon>
        <taxon>Asparagus</taxon>
    </lineage>
</organism>
<gene>
    <name evidence="1" type="ORF">A4U43_C10F9120</name>
</gene>
<dbReference type="Proteomes" id="UP000243459">
    <property type="component" value="Chromosome 10"/>
</dbReference>
<keyword evidence="2" id="KW-1185">Reference proteome</keyword>
<sequence length="68" mass="7052">MTARQDARSASGGADLRRRAVSARELRAVGGTAVWRGPLRDDCQGGGKDVRCGKELGEVAAVARDVAA</sequence>
<dbReference type="EMBL" id="CM007390">
    <property type="protein sequence ID" value="ONK56477.1"/>
    <property type="molecule type" value="Genomic_DNA"/>
</dbReference>